<keyword evidence="3" id="KW-1185">Reference proteome</keyword>
<dbReference type="EMBL" id="JANIEX010001335">
    <property type="protein sequence ID" value="KAJ3559136.1"/>
    <property type="molecule type" value="Genomic_DNA"/>
</dbReference>
<evidence type="ECO:0000256" key="1">
    <source>
        <dbReference type="SAM" id="MobiDB-lite"/>
    </source>
</evidence>
<gene>
    <name evidence="2" type="ORF">NP233_g11339</name>
</gene>
<feature type="compositionally biased region" description="Polar residues" evidence="1">
    <location>
        <begin position="28"/>
        <end position="42"/>
    </location>
</feature>
<comment type="caution">
    <text evidence="2">The sequence shown here is derived from an EMBL/GenBank/DDBJ whole genome shotgun (WGS) entry which is preliminary data.</text>
</comment>
<feature type="compositionally biased region" description="Polar residues" evidence="1">
    <location>
        <begin position="64"/>
        <end position="87"/>
    </location>
</feature>
<dbReference type="AlphaFoldDB" id="A0AAD5VGL4"/>
<name>A0AAD5VGL4_9AGAR</name>
<accession>A0AAD5VGL4</accession>
<proteinExistence type="predicted"/>
<reference evidence="2" key="1">
    <citation type="submission" date="2022-07" db="EMBL/GenBank/DDBJ databases">
        <title>Genome Sequence of Leucocoprinus birnbaumii.</title>
        <authorList>
            <person name="Buettner E."/>
        </authorList>
    </citation>
    <scope>NUCLEOTIDE SEQUENCE</scope>
    <source>
        <strain evidence="2">VT141</strain>
    </source>
</reference>
<evidence type="ECO:0000313" key="2">
    <source>
        <dbReference type="EMBL" id="KAJ3559136.1"/>
    </source>
</evidence>
<dbReference type="Proteomes" id="UP001213000">
    <property type="component" value="Unassembled WGS sequence"/>
</dbReference>
<organism evidence="2 3">
    <name type="scientific">Leucocoprinus birnbaumii</name>
    <dbReference type="NCBI Taxonomy" id="56174"/>
    <lineage>
        <taxon>Eukaryota</taxon>
        <taxon>Fungi</taxon>
        <taxon>Dikarya</taxon>
        <taxon>Basidiomycota</taxon>
        <taxon>Agaricomycotina</taxon>
        <taxon>Agaricomycetes</taxon>
        <taxon>Agaricomycetidae</taxon>
        <taxon>Agaricales</taxon>
        <taxon>Agaricineae</taxon>
        <taxon>Agaricaceae</taxon>
        <taxon>Leucocoprinus</taxon>
    </lineage>
</organism>
<sequence>MVTCHALKANWQQGLGGYYGDADKIPYNSKTGQFGSNPSTPTKPRIATQPHQSPSMAGGFEGSPASTFSSSARTGTPSNHADASQTPFRGLFAGARSTAPAEAQRQLYVRADPTLLTCFDPTDKELYDLWAPKR</sequence>
<feature type="region of interest" description="Disordered" evidence="1">
    <location>
        <begin position="27"/>
        <end position="99"/>
    </location>
</feature>
<protein>
    <submittedName>
        <fullName evidence="2">Uncharacterized protein</fullName>
    </submittedName>
</protein>
<evidence type="ECO:0000313" key="3">
    <source>
        <dbReference type="Proteomes" id="UP001213000"/>
    </source>
</evidence>